<keyword evidence="1 3" id="KW-0732">Signal</keyword>
<feature type="signal peptide" evidence="3">
    <location>
        <begin position="1"/>
        <end position="36"/>
    </location>
</feature>
<dbReference type="InterPro" id="IPR006059">
    <property type="entry name" value="SBP"/>
</dbReference>
<dbReference type="GO" id="GO:0030975">
    <property type="term" value="F:thiamine binding"/>
    <property type="evidence" value="ECO:0007669"/>
    <property type="project" value="TreeGrafter"/>
</dbReference>
<dbReference type="Gene3D" id="3.40.190.10">
    <property type="entry name" value="Periplasmic binding protein-like II"/>
    <property type="match status" value="2"/>
</dbReference>
<dbReference type="Proteomes" id="UP000780721">
    <property type="component" value="Unassembled WGS sequence"/>
</dbReference>
<feature type="region of interest" description="Disordered" evidence="2">
    <location>
        <begin position="45"/>
        <end position="71"/>
    </location>
</feature>
<evidence type="ECO:0000313" key="5">
    <source>
        <dbReference type="Proteomes" id="UP000780721"/>
    </source>
</evidence>
<evidence type="ECO:0000256" key="1">
    <source>
        <dbReference type="ARBA" id="ARBA00022729"/>
    </source>
</evidence>
<dbReference type="GO" id="GO:0030288">
    <property type="term" value="C:outer membrane-bounded periplasmic space"/>
    <property type="evidence" value="ECO:0007669"/>
    <property type="project" value="TreeGrafter"/>
</dbReference>
<sequence length="390" mass="42915">MVKFQIQLNILYRRIFMKKKLCTVAVSLMVGLSLMACGGNAKQAESAKGSEAGTTAAAEEKGSDSAEKAEDVKGSGEVVVYSPNSDSEIAAVVPLFEEKTGIKVIIQSMGTGDVLARLEAEKDNPQADVNWGAINMSFWMGQQDLYEKYVSPNDAKLPKEYQNPNGYFEYTKLSGSAALLLNKDVFKELGLDAEKFNSYEDLLEPKLKGHIAMGDPTNSSSAWAELTNMLLVKGKEPYDDAAWDWVAKFVDQLDGTILSSSSQIYKGTADGEYAVGVSYEDPCVSLLEDGAENLRVVYPSEGAVWLPAGVAIVKGAKNEENAKKFIDFLISEEGQEALKDTTIRPVMTSVENTSEFMPPFSKIKVAYEDIKLVAEKKEEWQNRWQELVKK</sequence>
<feature type="chain" id="PRO_5039673306" evidence="3">
    <location>
        <begin position="37"/>
        <end position="390"/>
    </location>
</feature>
<dbReference type="PANTHER" id="PTHR30006">
    <property type="entry name" value="THIAMINE-BINDING PERIPLASMIC PROTEIN-RELATED"/>
    <property type="match status" value="1"/>
</dbReference>
<reference evidence="4" key="1">
    <citation type="submission" date="2020-04" db="EMBL/GenBank/DDBJ databases">
        <title>Deep metagenomics examines the oral microbiome during advanced dental caries in children, revealing novel taxa and co-occurrences with host molecules.</title>
        <authorList>
            <person name="Baker J.L."/>
            <person name="Morton J.T."/>
            <person name="Dinis M."/>
            <person name="Alvarez R."/>
            <person name="Tran N.C."/>
            <person name="Knight R."/>
            <person name="Edlund A."/>
        </authorList>
    </citation>
    <scope>NUCLEOTIDE SEQUENCE</scope>
    <source>
        <strain evidence="4">JCVI_48_bin.5</strain>
    </source>
</reference>
<accession>A0A930DZ43</accession>
<dbReference type="InterPro" id="IPR026045">
    <property type="entry name" value="Ferric-bd"/>
</dbReference>
<proteinExistence type="predicted"/>
<gene>
    <name evidence="4" type="ORF">HXM91_03205</name>
</gene>
<dbReference type="AlphaFoldDB" id="A0A930DZ43"/>
<evidence type="ECO:0000256" key="3">
    <source>
        <dbReference type="SAM" id="SignalP"/>
    </source>
</evidence>
<feature type="compositionally biased region" description="Low complexity" evidence="2">
    <location>
        <begin position="46"/>
        <end position="57"/>
    </location>
</feature>
<dbReference type="GO" id="GO:0030976">
    <property type="term" value="F:thiamine pyrophosphate binding"/>
    <property type="evidence" value="ECO:0007669"/>
    <property type="project" value="TreeGrafter"/>
</dbReference>
<dbReference type="GO" id="GO:0015888">
    <property type="term" value="P:thiamine transport"/>
    <property type="evidence" value="ECO:0007669"/>
    <property type="project" value="TreeGrafter"/>
</dbReference>
<dbReference type="SUPFAM" id="SSF53850">
    <property type="entry name" value="Periplasmic binding protein-like II"/>
    <property type="match status" value="1"/>
</dbReference>
<dbReference type="PIRSF" id="PIRSF002825">
    <property type="entry name" value="CfbpA"/>
    <property type="match status" value="1"/>
</dbReference>
<evidence type="ECO:0000256" key="2">
    <source>
        <dbReference type="SAM" id="MobiDB-lite"/>
    </source>
</evidence>
<evidence type="ECO:0000313" key="4">
    <source>
        <dbReference type="EMBL" id="MBF1304862.1"/>
    </source>
</evidence>
<protein>
    <submittedName>
        <fullName evidence="4">Extracellular solute-binding protein</fullName>
    </submittedName>
</protein>
<feature type="compositionally biased region" description="Basic and acidic residues" evidence="2">
    <location>
        <begin position="58"/>
        <end position="71"/>
    </location>
</feature>
<dbReference type="EMBL" id="JABZRB010000060">
    <property type="protein sequence ID" value="MBF1304862.1"/>
    <property type="molecule type" value="Genomic_DNA"/>
</dbReference>
<organism evidence="4 5">
    <name type="scientific">Oribacterium sinus</name>
    <dbReference type="NCBI Taxonomy" id="237576"/>
    <lineage>
        <taxon>Bacteria</taxon>
        <taxon>Bacillati</taxon>
        <taxon>Bacillota</taxon>
        <taxon>Clostridia</taxon>
        <taxon>Lachnospirales</taxon>
        <taxon>Lachnospiraceae</taxon>
        <taxon>Oribacterium</taxon>
    </lineage>
</organism>
<dbReference type="Pfam" id="PF13416">
    <property type="entry name" value="SBP_bac_8"/>
    <property type="match status" value="1"/>
</dbReference>
<dbReference type="PANTHER" id="PTHR30006:SF2">
    <property type="entry name" value="ABC TRANSPORTER SUBSTRATE-BINDING PROTEIN"/>
    <property type="match status" value="1"/>
</dbReference>
<name>A0A930DZ43_9FIRM</name>
<comment type="caution">
    <text evidence="4">The sequence shown here is derived from an EMBL/GenBank/DDBJ whole genome shotgun (WGS) entry which is preliminary data.</text>
</comment>